<dbReference type="EMBL" id="BEGY01000035">
    <property type="protein sequence ID" value="GAX78763.1"/>
    <property type="molecule type" value="Genomic_DNA"/>
</dbReference>
<keyword evidence="5 6" id="KW-0472">Membrane</keyword>
<dbReference type="Proteomes" id="UP000232323">
    <property type="component" value="Unassembled WGS sequence"/>
</dbReference>
<comment type="subcellular location">
    <subcellularLocation>
        <location evidence="1">Endomembrane system</location>
    </subcellularLocation>
</comment>
<evidence type="ECO:0000256" key="1">
    <source>
        <dbReference type="ARBA" id="ARBA00004308"/>
    </source>
</evidence>
<accession>A0A250X6P8</accession>
<evidence type="ECO:0000256" key="5">
    <source>
        <dbReference type="ARBA" id="ARBA00023136"/>
    </source>
</evidence>
<dbReference type="STRING" id="1157962.A0A250X6P8"/>
<gene>
    <name evidence="7" type="ORF">CEUSTIGMA_g6200.t1</name>
</gene>
<evidence type="ECO:0000256" key="6">
    <source>
        <dbReference type="SAM" id="Phobius"/>
    </source>
</evidence>
<keyword evidence="4 6" id="KW-1133">Transmembrane helix</keyword>
<dbReference type="PANTHER" id="PTHR32044:SF80">
    <property type="entry name" value="XYLOGLUCAN GLYCOSYLTRANSFERASE 2-RELATED"/>
    <property type="match status" value="1"/>
</dbReference>
<sequence>MAAYRSQQYRWLSGPALVLKKSFVTTWKSDRISVSAKLSATYFFGRYLINGFSSLLPIVIPPLLLAFNMYTSTVWSWPRVLFTSLSGAILLHIVPFTGLFLWPLYGLCASSTAMFRLYAMACGLWGTKKSSTWKVTMKTGSGATISAAMSMEEGQASKGKPEHTSGSAIPEAAHSTGLAPSLPGAPLAIGAIQETMDTPPAGSGPAAVPAKLKSGRSLRGRPYMLEASFALYLASMVVWAAYLSSWYMFGFNVVIGGGMAVVSISGCFQKA</sequence>
<comment type="caution">
    <text evidence="7">The sequence shown here is derived from an EMBL/GenBank/DDBJ whole genome shotgun (WGS) entry which is preliminary data.</text>
</comment>
<keyword evidence="3 6" id="KW-0812">Transmembrane</keyword>
<name>A0A250X6P8_9CHLO</name>
<dbReference type="GO" id="GO:0005794">
    <property type="term" value="C:Golgi apparatus"/>
    <property type="evidence" value="ECO:0007669"/>
    <property type="project" value="TreeGrafter"/>
</dbReference>
<organism evidence="7 8">
    <name type="scientific">Chlamydomonas eustigma</name>
    <dbReference type="NCBI Taxonomy" id="1157962"/>
    <lineage>
        <taxon>Eukaryota</taxon>
        <taxon>Viridiplantae</taxon>
        <taxon>Chlorophyta</taxon>
        <taxon>core chlorophytes</taxon>
        <taxon>Chlorophyceae</taxon>
        <taxon>CS clade</taxon>
        <taxon>Chlamydomonadales</taxon>
        <taxon>Chlamydomonadaceae</taxon>
        <taxon>Chlamydomonas</taxon>
    </lineage>
</organism>
<evidence type="ECO:0000313" key="8">
    <source>
        <dbReference type="Proteomes" id="UP000232323"/>
    </source>
</evidence>
<evidence type="ECO:0000256" key="4">
    <source>
        <dbReference type="ARBA" id="ARBA00022989"/>
    </source>
</evidence>
<dbReference type="PANTHER" id="PTHR32044">
    <property type="entry name" value="GLUCOMANNAN 4-BETA-MANNOSYLTRANSFERASE 9"/>
    <property type="match status" value="1"/>
</dbReference>
<evidence type="ECO:0000313" key="7">
    <source>
        <dbReference type="EMBL" id="GAX78763.1"/>
    </source>
</evidence>
<dbReference type="GO" id="GO:0016757">
    <property type="term" value="F:glycosyltransferase activity"/>
    <property type="evidence" value="ECO:0007669"/>
    <property type="project" value="TreeGrafter"/>
</dbReference>
<protein>
    <submittedName>
        <fullName evidence="7">Uncharacterized protein</fullName>
    </submittedName>
</protein>
<feature type="transmembrane region" description="Helical" evidence="6">
    <location>
        <begin position="87"/>
        <end position="108"/>
    </location>
</feature>
<dbReference type="AlphaFoldDB" id="A0A250X6P8"/>
<feature type="transmembrane region" description="Helical" evidence="6">
    <location>
        <begin position="47"/>
        <end position="67"/>
    </location>
</feature>
<feature type="transmembrane region" description="Helical" evidence="6">
    <location>
        <begin position="223"/>
        <end position="242"/>
    </location>
</feature>
<evidence type="ECO:0000256" key="2">
    <source>
        <dbReference type="ARBA" id="ARBA00022679"/>
    </source>
</evidence>
<proteinExistence type="predicted"/>
<reference evidence="7 8" key="1">
    <citation type="submission" date="2017-08" db="EMBL/GenBank/DDBJ databases">
        <title>Acidophilic green algal genome provides insights into adaptation to an acidic environment.</title>
        <authorList>
            <person name="Hirooka S."/>
            <person name="Hirose Y."/>
            <person name="Kanesaki Y."/>
            <person name="Higuchi S."/>
            <person name="Fujiwara T."/>
            <person name="Onuma R."/>
            <person name="Era A."/>
            <person name="Ohbayashi R."/>
            <person name="Uzuka A."/>
            <person name="Nozaki H."/>
            <person name="Yoshikawa H."/>
            <person name="Miyagishima S.Y."/>
        </authorList>
    </citation>
    <scope>NUCLEOTIDE SEQUENCE [LARGE SCALE GENOMIC DNA]</scope>
    <source>
        <strain evidence="7 8">NIES-2499</strain>
    </source>
</reference>
<evidence type="ECO:0000256" key="3">
    <source>
        <dbReference type="ARBA" id="ARBA00022692"/>
    </source>
</evidence>
<keyword evidence="8" id="KW-1185">Reference proteome</keyword>
<feature type="transmembrane region" description="Helical" evidence="6">
    <location>
        <begin position="248"/>
        <end position="268"/>
    </location>
</feature>
<keyword evidence="2" id="KW-0808">Transferase</keyword>